<dbReference type="EMBL" id="FR904668">
    <property type="protein sequence ID" value="CDQ69439.1"/>
    <property type="molecule type" value="Genomic_DNA"/>
</dbReference>
<protein>
    <submittedName>
        <fullName evidence="3">Uncharacterized protein</fullName>
    </submittedName>
</protein>
<feature type="region of interest" description="Disordered" evidence="1">
    <location>
        <begin position="105"/>
        <end position="125"/>
    </location>
</feature>
<accession>A0A060WWJ1</accession>
<reference evidence="3" key="1">
    <citation type="journal article" date="2014" name="Nat. Commun.">
        <title>The rainbow trout genome provides novel insights into evolution after whole-genome duplication in vertebrates.</title>
        <authorList>
            <person name="Berthelot C."/>
            <person name="Brunet F."/>
            <person name="Chalopin D."/>
            <person name="Juanchich A."/>
            <person name="Bernard M."/>
            <person name="Noel B."/>
            <person name="Bento P."/>
            <person name="Da Silva C."/>
            <person name="Labadie K."/>
            <person name="Alberti A."/>
            <person name="Aury J.M."/>
            <person name="Louis A."/>
            <person name="Dehais P."/>
            <person name="Bardou P."/>
            <person name="Montfort J."/>
            <person name="Klopp C."/>
            <person name="Cabau C."/>
            <person name="Gaspin C."/>
            <person name="Thorgaard G.H."/>
            <person name="Boussaha M."/>
            <person name="Quillet E."/>
            <person name="Guyomard R."/>
            <person name="Galiana D."/>
            <person name="Bobe J."/>
            <person name="Volff J.N."/>
            <person name="Genet C."/>
            <person name="Wincker P."/>
            <person name="Jaillon O."/>
            <person name="Roest Crollius H."/>
            <person name="Guiguen Y."/>
        </authorList>
    </citation>
    <scope>NUCLEOTIDE SEQUENCE [LARGE SCALE GENOMIC DNA]</scope>
</reference>
<feature type="compositionally biased region" description="Low complexity" evidence="1">
    <location>
        <begin position="114"/>
        <end position="124"/>
    </location>
</feature>
<proteinExistence type="predicted"/>
<keyword evidence="2" id="KW-1133">Transmembrane helix</keyword>
<feature type="transmembrane region" description="Helical" evidence="2">
    <location>
        <begin position="6"/>
        <end position="34"/>
    </location>
</feature>
<dbReference type="AlphaFoldDB" id="A0A060WWJ1"/>
<organism evidence="3 4">
    <name type="scientific">Oncorhynchus mykiss</name>
    <name type="common">Rainbow trout</name>
    <name type="synonym">Salmo gairdneri</name>
    <dbReference type="NCBI Taxonomy" id="8022"/>
    <lineage>
        <taxon>Eukaryota</taxon>
        <taxon>Metazoa</taxon>
        <taxon>Chordata</taxon>
        <taxon>Craniata</taxon>
        <taxon>Vertebrata</taxon>
        <taxon>Euteleostomi</taxon>
        <taxon>Actinopterygii</taxon>
        <taxon>Neopterygii</taxon>
        <taxon>Teleostei</taxon>
        <taxon>Protacanthopterygii</taxon>
        <taxon>Salmoniformes</taxon>
        <taxon>Salmonidae</taxon>
        <taxon>Salmoninae</taxon>
        <taxon>Oncorhynchus</taxon>
    </lineage>
</organism>
<evidence type="ECO:0000256" key="1">
    <source>
        <dbReference type="SAM" id="MobiDB-lite"/>
    </source>
</evidence>
<evidence type="ECO:0000313" key="4">
    <source>
        <dbReference type="Proteomes" id="UP000193380"/>
    </source>
</evidence>
<keyword evidence="2" id="KW-0472">Membrane</keyword>
<reference evidence="3" key="2">
    <citation type="submission" date="2014-03" db="EMBL/GenBank/DDBJ databases">
        <authorList>
            <person name="Genoscope - CEA"/>
        </authorList>
    </citation>
    <scope>NUCLEOTIDE SEQUENCE</scope>
</reference>
<sequence length="171" mass="18417">MFAISAYVTVCTFFIPSTVGVVVFSMAMGFLLSLDLRQFGAHCRGGPRVTRGDSGWRRGASSATPRWFGWQLCCREMLLYLGLLLGAMAEAGLLHHFLSPSQPQNLARGPQATSSSSSFSAGLSERSREPMFLEEYSSTHCTQEEWPMSGCSSSAEGVSPWLGPSGGCCSI</sequence>
<dbReference type="Proteomes" id="UP000193380">
    <property type="component" value="Unassembled WGS sequence"/>
</dbReference>
<evidence type="ECO:0000256" key="2">
    <source>
        <dbReference type="SAM" id="Phobius"/>
    </source>
</evidence>
<keyword evidence="2" id="KW-0812">Transmembrane</keyword>
<gene>
    <name evidence="3" type="ORF">GSONMT00015946001</name>
</gene>
<dbReference type="PaxDb" id="8022-A0A060WWJ1"/>
<evidence type="ECO:0000313" key="3">
    <source>
        <dbReference type="EMBL" id="CDQ69439.1"/>
    </source>
</evidence>
<name>A0A060WWJ1_ONCMY</name>